<gene>
    <name evidence="2" type="ORF">NDU88_005340</name>
</gene>
<evidence type="ECO:0000313" key="3">
    <source>
        <dbReference type="Proteomes" id="UP001066276"/>
    </source>
</evidence>
<evidence type="ECO:0000256" key="1">
    <source>
        <dbReference type="SAM" id="MobiDB-lite"/>
    </source>
</evidence>
<sequence length="178" mass="18909">MSSQAALRSPRSLCGAQQLFVRPRPSQAAPLRFSNCLRRRLVDVAVFGARRLGPGRTGGPPICHTEKGGGSLPRCSARLALGQSPTAAALSARPRRARAHKGGLCSPDPSSGCLRSSPLNQKKLRSGEERRLLSSPLSPPAGQHGRIRDPASQLKPRWTAPASAAILIRWPYQVAASA</sequence>
<reference evidence="2" key="1">
    <citation type="journal article" date="2022" name="bioRxiv">
        <title>Sequencing and chromosome-scale assembly of the giantPleurodeles waltlgenome.</title>
        <authorList>
            <person name="Brown T."/>
            <person name="Elewa A."/>
            <person name="Iarovenko S."/>
            <person name="Subramanian E."/>
            <person name="Araus A.J."/>
            <person name="Petzold A."/>
            <person name="Susuki M."/>
            <person name="Suzuki K.-i.T."/>
            <person name="Hayashi T."/>
            <person name="Toyoda A."/>
            <person name="Oliveira C."/>
            <person name="Osipova E."/>
            <person name="Leigh N.D."/>
            <person name="Simon A."/>
            <person name="Yun M.H."/>
        </authorList>
    </citation>
    <scope>NUCLEOTIDE SEQUENCE</scope>
    <source>
        <strain evidence="2">20211129_DDA</strain>
        <tissue evidence="2">Liver</tissue>
    </source>
</reference>
<organism evidence="2 3">
    <name type="scientific">Pleurodeles waltl</name>
    <name type="common">Iberian ribbed newt</name>
    <dbReference type="NCBI Taxonomy" id="8319"/>
    <lineage>
        <taxon>Eukaryota</taxon>
        <taxon>Metazoa</taxon>
        <taxon>Chordata</taxon>
        <taxon>Craniata</taxon>
        <taxon>Vertebrata</taxon>
        <taxon>Euteleostomi</taxon>
        <taxon>Amphibia</taxon>
        <taxon>Batrachia</taxon>
        <taxon>Caudata</taxon>
        <taxon>Salamandroidea</taxon>
        <taxon>Salamandridae</taxon>
        <taxon>Pleurodelinae</taxon>
        <taxon>Pleurodeles</taxon>
    </lineage>
</organism>
<dbReference type="AlphaFoldDB" id="A0AAV7WBL3"/>
<dbReference type="EMBL" id="JANPWB010000002">
    <property type="protein sequence ID" value="KAJ1209971.1"/>
    <property type="molecule type" value="Genomic_DNA"/>
</dbReference>
<evidence type="ECO:0000313" key="2">
    <source>
        <dbReference type="EMBL" id="KAJ1209971.1"/>
    </source>
</evidence>
<protein>
    <submittedName>
        <fullName evidence="2">Uncharacterized protein</fullName>
    </submittedName>
</protein>
<feature type="region of interest" description="Disordered" evidence="1">
    <location>
        <begin position="86"/>
        <end position="156"/>
    </location>
</feature>
<proteinExistence type="predicted"/>
<comment type="caution">
    <text evidence="2">The sequence shown here is derived from an EMBL/GenBank/DDBJ whole genome shotgun (WGS) entry which is preliminary data.</text>
</comment>
<name>A0AAV7WBL3_PLEWA</name>
<keyword evidence="3" id="KW-1185">Reference proteome</keyword>
<dbReference type="Proteomes" id="UP001066276">
    <property type="component" value="Chromosome 1_2"/>
</dbReference>
<accession>A0AAV7WBL3</accession>